<reference evidence="4" key="1">
    <citation type="submission" date="2024-07" db="EMBL/GenBank/DDBJ databases">
        <authorList>
            <person name="Kim Y.J."/>
            <person name="Jeong J.Y."/>
        </authorList>
    </citation>
    <scope>NUCLEOTIDE SEQUENCE</scope>
    <source>
        <strain evidence="4">GIHE-MW2</strain>
    </source>
</reference>
<dbReference type="GO" id="GO:0017006">
    <property type="term" value="P:protein-tetrapyrrole linkage"/>
    <property type="evidence" value="ECO:0007669"/>
    <property type="project" value="UniProtKB-UniRule"/>
</dbReference>
<dbReference type="EC" id="4.-.-.-" evidence="3"/>
<dbReference type="Pfam" id="PF09367">
    <property type="entry name" value="CpeS"/>
    <property type="match status" value="1"/>
</dbReference>
<dbReference type="RefSeq" id="WP_054465531.1">
    <property type="nucleotide sequence ID" value="NZ_CP159837.1"/>
</dbReference>
<dbReference type="InterPro" id="IPR018536">
    <property type="entry name" value="CpcS/CpeS"/>
</dbReference>
<gene>
    <name evidence="3" type="primary">cpcS</name>
    <name evidence="4" type="ORF">ABWT76_005793</name>
</gene>
<proteinExistence type="inferred from homology"/>
<keyword evidence="2 3" id="KW-0456">Lyase</keyword>
<accession>A0AAU8JFW6</accession>
<name>A0AAU8JFW6_9CYAN</name>
<evidence type="ECO:0000313" key="4">
    <source>
        <dbReference type="EMBL" id="XCM36990.1"/>
    </source>
</evidence>
<dbReference type="Gene3D" id="2.40.128.20">
    <property type="match status" value="1"/>
</dbReference>
<dbReference type="EMBL" id="CP159837">
    <property type="protein sequence ID" value="XCM36990.1"/>
    <property type="molecule type" value="Genomic_DNA"/>
</dbReference>
<comment type="function">
    <text evidence="3">Covalently attaches a chromophore to Cys residue(s) of phycobiliproteins.</text>
</comment>
<comment type="similarity">
    <text evidence="1 3">Belongs to the CpcS/CpeS biliprotein lyase family.</text>
</comment>
<dbReference type="CDD" id="cd16339">
    <property type="entry name" value="CpcS"/>
    <property type="match status" value="1"/>
</dbReference>
<dbReference type="GO" id="GO:0016829">
    <property type="term" value="F:lyase activity"/>
    <property type="evidence" value="ECO:0007669"/>
    <property type="project" value="UniProtKB-KW"/>
</dbReference>
<sequence length="179" mass="19977">MDIIEFFEQSAGKWFSQRTSQHMAETKSVADSTDLWIDSLEKNDQEVLQLCQDHKVNPSLALCAVRVRWENKPLYKEPKKMGSTVLVAIASDPHAKEGKLLRKPGPGISDRAGNVSRFAIGNDNAVTITTESDSLFAEERLWFAGDNLRLRTSAVKDETGYSLLSFCSEIRMGGVKPKE</sequence>
<evidence type="ECO:0000256" key="3">
    <source>
        <dbReference type="HAMAP-Rule" id="MF_01459"/>
    </source>
</evidence>
<dbReference type="HAMAP" id="MF_01459">
    <property type="entry name" value="Chrphore_lyase_CpxS"/>
    <property type="match status" value="1"/>
</dbReference>
<evidence type="ECO:0000256" key="2">
    <source>
        <dbReference type="ARBA" id="ARBA00023239"/>
    </source>
</evidence>
<dbReference type="InterPro" id="IPR012674">
    <property type="entry name" value="Calycin"/>
</dbReference>
<organism evidence="4">
    <name type="scientific">Planktothricoides raciborskii GIHE-MW2</name>
    <dbReference type="NCBI Taxonomy" id="2792601"/>
    <lineage>
        <taxon>Bacteria</taxon>
        <taxon>Bacillati</taxon>
        <taxon>Cyanobacteriota</taxon>
        <taxon>Cyanophyceae</taxon>
        <taxon>Oscillatoriophycideae</taxon>
        <taxon>Oscillatoriales</taxon>
        <taxon>Oscillatoriaceae</taxon>
        <taxon>Planktothricoides</taxon>
    </lineage>
</organism>
<protein>
    <recommendedName>
        <fullName evidence="3">Chromophore lyase CpcS/CpeS</fullName>
        <ecNumber evidence="3">4.-.-.-</ecNumber>
    </recommendedName>
</protein>
<dbReference type="AlphaFoldDB" id="A0AAU8JFW6"/>
<evidence type="ECO:0000256" key="1">
    <source>
        <dbReference type="ARBA" id="ARBA00010681"/>
    </source>
</evidence>